<dbReference type="InterPro" id="IPR016494">
    <property type="entry name" value="5_3_exoribonuclease_1"/>
</dbReference>
<dbReference type="InterPro" id="IPR041412">
    <property type="entry name" value="Xrn1_helical"/>
</dbReference>
<gene>
    <name evidence="12" type="ORF">BZA70DRAFT_249621</name>
</gene>
<sequence>MGIPKFYRWISERYPLISQLIEGDKIPEFDNLYLDMNGILHNCTHKDSDDATFRMTEDQMFIAIFRYIDLLFEKVKPKKLFFMAIDGVAPRAKMNQQRSRRFRTALDAENARQKAISQGTELPAEAPFDTNSITPGTEFMVKLSTQLHYFVSRKVSEDSRWQNIQIVLSGHEVPGEGEHKIMEYIRAAKSQPEYNANTRHCLYGLDADLIMLGLVSHEPHFSLLREEVTFGPARNKPKDLFRQKFFLLHLSLVREYLELEFKDLKHTLTFPFDMEHVIDDFILLCVFVGNDFLPNLPQLHINEGALTFMFEAYKKILPLCKGYLNDSGTINMETLRMLLKELVTFEFKLFEADHDDKLYSESKSTSDGRKPRNKKQAPLTITTRESRIFESIETYVNVAQESEESKWEIPRNIVEPEIDFIKTLATKLSLVLTIDDKNVKLTMPSVENSDESDEEAEFAVQRVLEQYRSAKVQEEDKKGEEKAHDAVMKRFIGWKDDYYKEKFGFSYHNQEAMTELCSNYVQGLQWVMNYYYKGVCSWSWFFKYHYAPRVSDISKGLEADLNFQFGQPFKPFQQLMGVMPPLSDSLIPMAYRPLLHDPKSPIIDFYPLEFELDLNGKKMDWEAVVKIPFVDEGRLLKAMAAHDKELTPGERKRNTFGKMIQFKYDNSVDSIYESSLRDVFPDIDHNHCSITEYEFPPMEGKVYKSCLSPGALLGGDLLAGFPSLKTIPFTAELTTRHSVCVFERDSRSEAMVISIENQFENTTVEDIAEKLLHQSVYVGYPYLREAQVISVSDELFNYAKLTVQGRQEIRPTSNGQEEIQRYFRKTGEAYKNYARHGVDIGATAVAITVRLLKGLKQLPSGALVKEFDTDLEKEAVVPVQTLLTSVVNEDQRFVERSAPKVDEQYPVGTRGFYLGPEAYGRPLQVVKISDASHVDVAVNIAKYANDTGFGVAIAREEQAKMVYFTSIEVCRELGLPMLLLSKITASFSATFDGSKNTNLGLNLKFESKKLKVLGYTRRAATGWEYSLQAKELVKEYMTRFPRLFQGLIKEMHTDRPDIAVLLGSEHAAKEQLPAIKAWLKSKESVRMERVPLDSEQLLPDAVQKIESTVDKILQMDASTEIKMLKHVVPSVLFKPADAIHKLQNQKFQLGDRVLYAKDTGNVPIASTGTVIGISTIDGRKVLDVVFDYTFLGGITLSGRCSEDRGMTVEGSSVINLTNRQVGNSGSHRSSPPPQQHQQHGAQRGRGGANAGGRGRGGPANGRGGAQTGRGGYPSGHAGVLHVARGGGQPTRGRGGRPRQEV</sequence>
<feature type="region of interest" description="Disordered" evidence="6">
    <location>
        <begin position="1211"/>
        <end position="1301"/>
    </location>
</feature>
<keyword evidence="5" id="KW-0694">RNA-binding</keyword>
<dbReference type="InterPro" id="IPR014722">
    <property type="entry name" value="Rib_uL2_dom2"/>
</dbReference>
<keyword evidence="1 5" id="KW-0540">Nuclease</keyword>
<evidence type="ECO:0000259" key="9">
    <source>
        <dbReference type="Pfam" id="PF18129"/>
    </source>
</evidence>
<feature type="compositionally biased region" description="Basic and acidic residues" evidence="6">
    <location>
        <begin position="359"/>
        <end position="370"/>
    </location>
</feature>
<dbReference type="InterPro" id="IPR004859">
    <property type="entry name" value="Xrn1_N"/>
</dbReference>
<feature type="compositionally biased region" description="Polar residues" evidence="6">
    <location>
        <begin position="1211"/>
        <end position="1223"/>
    </location>
</feature>
<dbReference type="Gene3D" id="2.30.30.750">
    <property type="match status" value="1"/>
</dbReference>
<dbReference type="Gene3D" id="1.25.40.1050">
    <property type="match status" value="1"/>
</dbReference>
<dbReference type="PANTHER" id="PTHR12341:SF7">
    <property type="entry name" value="5'-3' EXORIBONUCLEASE 1"/>
    <property type="match status" value="1"/>
</dbReference>
<feature type="compositionally biased region" description="Low complexity" evidence="6">
    <location>
        <begin position="1224"/>
        <end position="1241"/>
    </location>
</feature>
<comment type="subcellular location">
    <subcellularLocation>
        <location evidence="5">Cytoplasm</location>
    </subcellularLocation>
</comment>
<dbReference type="Gene3D" id="3.40.50.12390">
    <property type="match status" value="2"/>
</dbReference>
<comment type="similarity">
    <text evidence="4 5">Belongs to the 5'-3' exonuclease family.</text>
</comment>
<dbReference type="PIRSF" id="PIRSF006743">
    <property type="entry name" value="Exonuclease_Xnr1"/>
    <property type="match status" value="1"/>
</dbReference>
<evidence type="ECO:0000256" key="2">
    <source>
        <dbReference type="ARBA" id="ARBA00022801"/>
    </source>
</evidence>
<dbReference type="EMBL" id="JBBJBU010000009">
    <property type="protein sequence ID" value="KAK7204032.1"/>
    <property type="molecule type" value="Genomic_DNA"/>
</dbReference>
<evidence type="ECO:0000256" key="4">
    <source>
        <dbReference type="ARBA" id="ARBA00038299"/>
    </source>
</evidence>
<dbReference type="CDD" id="cd18673">
    <property type="entry name" value="PIN_XRN1-2-like"/>
    <property type="match status" value="1"/>
</dbReference>
<reference evidence="12 13" key="1">
    <citation type="submission" date="2024-03" db="EMBL/GenBank/DDBJ databases">
        <title>Genome-scale model development and genomic sequencing of the oleaginous clade Lipomyces.</title>
        <authorList>
            <consortium name="Lawrence Berkeley National Laboratory"/>
            <person name="Czajka J.J."/>
            <person name="Han Y."/>
            <person name="Kim J."/>
            <person name="Mondo S.J."/>
            <person name="Hofstad B.A."/>
            <person name="Robles A."/>
            <person name="Haridas S."/>
            <person name="Riley R."/>
            <person name="LaButti K."/>
            <person name="Pangilinan J."/>
            <person name="Andreopoulos W."/>
            <person name="Lipzen A."/>
            <person name="Yan J."/>
            <person name="Wang M."/>
            <person name="Ng V."/>
            <person name="Grigoriev I.V."/>
            <person name="Spatafora J.W."/>
            <person name="Magnuson J.K."/>
            <person name="Baker S.E."/>
            <person name="Pomraning K.R."/>
        </authorList>
    </citation>
    <scope>NUCLEOTIDE SEQUENCE [LARGE SCALE GENOMIC DNA]</scope>
    <source>
        <strain evidence="12 13">Phaff 52-87</strain>
    </source>
</reference>
<evidence type="ECO:0000256" key="5">
    <source>
        <dbReference type="PIRNR" id="PIRNR006743"/>
    </source>
</evidence>
<dbReference type="Proteomes" id="UP001498771">
    <property type="component" value="Unassembled WGS sequence"/>
</dbReference>
<evidence type="ECO:0000259" key="7">
    <source>
        <dbReference type="Pfam" id="PF03159"/>
    </source>
</evidence>
<feature type="domain" description="5'-3' exoribonuclease 1 D1" evidence="10">
    <location>
        <begin position="707"/>
        <end position="896"/>
    </location>
</feature>
<dbReference type="Gene3D" id="2.170.260.40">
    <property type="match status" value="1"/>
</dbReference>
<feature type="compositionally biased region" description="Gly residues" evidence="6">
    <location>
        <begin position="1243"/>
        <end position="1273"/>
    </location>
</feature>
<dbReference type="Pfam" id="PF18334">
    <property type="entry name" value="XRN1_D2_D3"/>
    <property type="match status" value="1"/>
</dbReference>
<dbReference type="InterPro" id="IPR041106">
    <property type="entry name" value="XRN1_D2_D3"/>
</dbReference>
<dbReference type="InterPro" id="IPR027073">
    <property type="entry name" value="5_3_exoribonuclease"/>
</dbReference>
<evidence type="ECO:0000259" key="11">
    <source>
        <dbReference type="Pfam" id="PF18334"/>
    </source>
</evidence>
<evidence type="ECO:0000256" key="6">
    <source>
        <dbReference type="SAM" id="MobiDB-lite"/>
    </source>
</evidence>
<evidence type="ECO:0000313" key="12">
    <source>
        <dbReference type="EMBL" id="KAK7204032.1"/>
    </source>
</evidence>
<dbReference type="RefSeq" id="XP_064767065.1">
    <property type="nucleotide sequence ID" value="XM_064910686.1"/>
</dbReference>
<keyword evidence="13" id="KW-1185">Reference proteome</keyword>
<comment type="caution">
    <text evidence="12">The sequence shown here is derived from an EMBL/GenBank/DDBJ whole genome shotgun (WGS) entry which is preliminary data.</text>
</comment>
<evidence type="ECO:0000256" key="3">
    <source>
        <dbReference type="ARBA" id="ARBA00022839"/>
    </source>
</evidence>
<dbReference type="InterPro" id="IPR047007">
    <property type="entry name" value="XRN1_D1_sf"/>
</dbReference>
<dbReference type="InterPro" id="IPR040992">
    <property type="entry name" value="XRN1_D1"/>
</dbReference>
<comment type="function">
    <text evidence="5">Multifunctional protein that exhibits several independent functions at different levels of the cellular processes. 5'-3' exonuclease component of the nonsense-mediated mRNA decay (NMD) which is a highly conserved mRNA degradation pathway, an RNA surveillance system whose role is to identify and rid cells of mRNA with premature termination codons and thus prevents accumulation of potentially harmful truncated proteins.</text>
</comment>
<keyword evidence="5" id="KW-0963">Cytoplasm</keyword>
<dbReference type="GeneID" id="90036198"/>
<keyword evidence="2 5" id="KW-0378">Hydrolase</keyword>
<feature type="domain" description="Exoribonuclease Xrn1 D2/D3" evidence="11">
    <location>
        <begin position="901"/>
        <end position="1127"/>
    </location>
</feature>
<dbReference type="InterPro" id="IPR047008">
    <property type="entry name" value="XRN1_SH3_sf"/>
</dbReference>
<evidence type="ECO:0000256" key="1">
    <source>
        <dbReference type="ARBA" id="ARBA00022722"/>
    </source>
</evidence>
<evidence type="ECO:0000313" key="13">
    <source>
        <dbReference type="Proteomes" id="UP001498771"/>
    </source>
</evidence>
<dbReference type="PANTHER" id="PTHR12341">
    <property type="entry name" value="5'-&gt;3' EXORIBONUCLEASE"/>
    <property type="match status" value="1"/>
</dbReference>
<dbReference type="Pfam" id="PF03159">
    <property type="entry name" value="XRN_N"/>
    <property type="match status" value="1"/>
</dbReference>
<feature type="region of interest" description="Disordered" evidence="6">
    <location>
        <begin position="359"/>
        <end position="378"/>
    </location>
</feature>
<feature type="domain" description="Xrn1 N-terminal" evidence="7">
    <location>
        <begin position="1"/>
        <end position="227"/>
    </location>
</feature>
<dbReference type="Pfam" id="PF18332">
    <property type="entry name" value="XRN1_D1"/>
    <property type="match status" value="1"/>
</dbReference>
<keyword evidence="3 5" id="KW-0269">Exonuclease</keyword>
<dbReference type="InterPro" id="IPR041385">
    <property type="entry name" value="SH3_12"/>
</dbReference>
<dbReference type="Gene3D" id="2.30.30.30">
    <property type="match status" value="1"/>
</dbReference>
<dbReference type="Pfam" id="PF17846">
    <property type="entry name" value="XRN_M"/>
    <property type="match status" value="1"/>
</dbReference>
<evidence type="ECO:0000259" key="8">
    <source>
        <dbReference type="Pfam" id="PF17846"/>
    </source>
</evidence>
<organism evidence="12 13">
    <name type="scientific">Myxozyma melibiosi</name>
    <dbReference type="NCBI Taxonomy" id="54550"/>
    <lineage>
        <taxon>Eukaryota</taxon>
        <taxon>Fungi</taxon>
        <taxon>Dikarya</taxon>
        <taxon>Ascomycota</taxon>
        <taxon>Saccharomycotina</taxon>
        <taxon>Lipomycetes</taxon>
        <taxon>Lipomycetales</taxon>
        <taxon>Lipomycetaceae</taxon>
        <taxon>Myxozyma</taxon>
    </lineage>
</organism>
<feature type="domain" description="Xrn1 helical" evidence="8">
    <location>
        <begin position="272"/>
        <end position="657"/>
    </location>
</feature>
<accession>A0ABR1F2K8</accession>
<evidence type="ECO:0000259" key="10">
    <source>
        <dbReference type="Pfam" id="PF18332"/>
    </source>
</evidence>
<dbReference type="EC" id="3.1.13.-" evidence="5"/>
<feature type="domain" description="5'-3' exoribonuclease 1 SH3-like" evidence="9">
    <location>
        <begin position="1145"/>
        <end position="1215"/>
    </location>
</feature>
<dbReference type="Pfam" id="PF18129">
    <property type="entry name" value="SH3_12"/>
    <property type="match status" value="1"/>
</dbReference>
<name>A0ABR1F2K8_9ASCO</name>
<keyword evidence="5" id="KW-0866">Nonsense-mediated mRNA decay</keyword>
<protein>
    <recommendedName>
        <fullName evidence="5">5'-3' exoribonuclease 1</fullName>
        <ecNumber evidence="5">3.1.13.-</ecNumber>
    </recommendedName>
</protein>
<proteinExistence type="inferred from homology"/>